<comment type="caution">
    <text evidence="7">The sequence shown here is derived from an EMBL/GenBank/DDBJ whole genome shotgun (WGS) entry which is preliminary data.</text>
</comment>
<proteinExistence type="inferred from homology"/>
<reference evidence="7 8" key="1">
    <citation type="journal article" date="2013" name="Stand. Genomic Sci.">
        <title>Genomic Encyclopedia of Type Strains, Phase I: The one thousand microbial genomes (KMG-I) project.</title>
        <authorList>
            <person name="Kyrpides N.C."/>
            <person name="Woyke T."/>
            <person name="Eisen J.A."/>
            <person name="Garrity G."/>
            <person name="Lilburn T.G."/>
            <person name="Beck B.J."/>
            <person name="Whitman W.B."/>
            <person name="Hugenholtz P."/>
            <person name="Klenk H.P."/>
        </authorList>
    </citation>
    <scope>NUCLEOTIDE SEQUENCE [LARGE SCALE GENOMIC DNA]</scope>
    <source>
        <strain evidence="7 8">DSM 45044</strain>
    </source>
</reference>
<dbReference type="Pfam" id="PF00293">
    <property type="entry name" value="NUDIX"/>
    <property type="match status" value="1"/>
</dbReference>
<dbReference type="OrthoDB" id="9804442at2"/>
<gene>
    <name evidence="7" type="ORF">LX16_1656</name>
</gene>
<sequence length="161" mass="17735">MSVDLGRVRVLCVDSQRRVLFFQWRDPVGGALLWEPPGGGIEPGETPREAAVRELAEETGLTGYRMGETGVAVDCDVWWNGRRHVGTETYFVAWFDSPRPRLDLSGLLAYESEWYVDHRWCDWREPVPGESVQPPDVAGVLARLDASGPWAAGVPPTGGAG</sequence>
<accession>A0A562VDH1</accession>
<dbReference type="EMBL" id="VLLL01000005">
    <property type="protein sequence ID" value="TWJ15936.1"/>
    <property type="molecule type" value="Genomic_DNA"/>
</dbReference>
<dbReference type="SUPFAM" id="SSF55811">
    <property type="entry name" value="Nudix"/>
    <property type="match status" value="1"/>
</dbReference>
<evidence type="ECO:0000256" key="4">
    <source>
        <dbReference type="ARBA" id="ARBA00022842"/>
    </source>
</evidence>
<comment type="similarity">
    <text evidence="2 5">Belongs to the Nudix hydrolase family.</text>
</comment>
<dbReference type="InterPro" id="IPR020084">
    <property type="entry name" value="NUDIX_hydrolase_CS"/>
</dbReference>
<dbReference type="GO" id="GO:0016787">
    <property type="term" value="F:hydrolase activity"/>
    <property type="evidence" value="ECO:0007669"/>
    <property type="project" value="UniProtKB-KW"/>
</dbReference>
<dbReference type="Gene3D" id="3.90.79.10">
    <property type="entry name" value="Nucleoside Triphosphate Pyrophosphohydrolase"/>
    <property type="match status" value="1"/>
</dbReference>
<keyword evidence="8" id="KW-1185">Reference proteome</keyword>
<evidence type="ECO:0000256" key="5">
    <source>
        <dbReference type="RuleBase" id="RU003476"/>
    </source>
</evidence>
<evidence type="ECO:0000256" key="2">
    <source>
        <dbReference type="ARBA" id="ARBA00005582"/>
    </source>
</evidence>
<protein>
    <submittedName>
        <fullName evidence="7">NUDIX domain-containing protein</fullName>
    </submittedName>
</protein>
<evidence type="ECO:0000256" key="3">
    <source>
        <dbReference type="ARBA" id="ARBA00022801"/>
    </source>
</evidence>
<comment type="cofactor">
    <cofactor evidence="1">
        <name>Mg(2+)</name>
        <dbReference type="ChEBI" id="CHEBI:18420"/>
    </cofactor>
</comment>
<evidence type="ECO:0000313" key="7">
    <source>
        <dbReference type="EMBL" id="TWJ15936.1"/>
    </source>
</evidence>
<evidence type="ECO:0000259" key="6">
    <source>
        <dbReference type="PROSITE" id="PS51462"/>
    </source>
</evidence>
<dbReference type="PRINTS" id="PR00502">
    <property type="entry name" value="NUDIXFAMILY"/>
</dbReference>
<feature type="domain" description="Nudix hydrolase" evidence="6">
    <location>
        <begin position="2"/>
        <end position="145"/>
    </location>
</feature>
<dbReference type="Proteomes" id="UP000321617">
    <property type="component" value="Unassembled WGS sequence"/>
</dbReference>
<evidence type="ECO:0000313" key="8">
    <source>
        <dbReference type="Proteomes" id="UP000321617"/>
    </source>
</evidence>
<dbReference type="PANTHER" id="PTHR43046:SF12">
    <property type="entry name" value="GDP-MANNOSE MANNOSYL HYDROLASE"/>
    <property type="match status" value="1"/>
</dbReference>
<dbReference type="PROSITE" id="PS00893">
    <property type="entry name" value="NUDIX_BOX"/>
    <property type="match status" value="1"/>
</dbReference>
<dbReference type="RefSeq" id="WP_147135466.1">
    <property type="nucleotide sequence ID" value="NZ_BAABIJ010000001.1"/>
</dbReference>
<evidence type="ECO:0000256" key="1">
    <source>
        <dbReference type="ARBA" id="ARBA00001946"/>
    </source>
</evidence>
<dbReference type="PANTHER" id="PTHR43046">
    <property type="entry name" value="GDP-MANNOSE MANNOSYL HYDROLASE"/>
    <property type="match status" value="1"/>
</dbReference>
<dbReference type="InterPro" id="IPR015797">
    <property type="entry name" value="NUDIX_hydrolase-like_dom_sf"/>
</dbReference>
<keyword evidence="4" id="KW-0460">Magnesium</keyword>
<dbReference type="PROSITE" id="PS51462">
    <property type="entry name" value="NUDIX"/>
    <property type="match status" value="1"/>
</dbReference>
<organism evidence="7 8">
    <name type="scientific">Stackebrandtia albiflava</name>
    <dbReference type="NCBI Taxonomy" id="406432"/>
    <lineage>
        <taxon>Bacteria</taxon>
        <taxon>Bacillati</taxon>
        <taxon>Actinomycetota</taxon>
        <taxon>Actinomycetes</taxon>
        <taxon>Glycomycetales</taxon>
        <taxon>Glycomycetaceae</taxon>
        <taxon>Stackebrandtia</taxon>
    </lineage>
</organism>
<dbReference type="InterPro" id="IPR000086">
    <property type="entry name" value="NUDIX_hydrolase_dom"/>
</dbReference>
<keyword evidence="3 5" id="KW-0378">Hydrolase</keyword>
<dbReference type="AlphaFoldDB" id="A0A562VDH1"/>
<name>A0A562VDH1_9ACTN</name>
<dbReference type="InterPro" id="IPR020476">
    <property type="entry name" value="Nudix_hydrolase"/>
</dbReference>